<keyword evidence="1" id="KW-1133">Transmembrane helix</keyword>
<dbReference type="Proteomes" id="UP000694547">
    <property type="component" value="Chromosome 6"/>
</dbReference>
<keyword evidence="1" id="KW-0812">Transmembrane</keyword>
<proteinExistence type="predicted"/>
<reference evidence="2" key="2">
    <citation type="submission" date="2025-08" db="UniProtKB">
        <authorList>
            <consortium name="Ensembl"/>
        </authorList>
    </citation>
    <scope>IDENTIFICATION</scope>
</reference>
<reference evidence="2" key="3">
    <citation type="submission" date="2025-09" db="UniProtKB">
        <authorList>
            <consortium name="Ensembl"/>
        </authorList>
    </citation>
    <scope>IDENTIFICATION</scope>
</reference>
<dbReference type="Ensembl" id="ENSPEMT00000034588.1">
    <property type="protein sequence ID" value="ENSPEMP00000032628.1"/>
    <property type="gene ID" value="ENSPEMG00000025612.1"/>
</dbReference>
<keyword evidence="1" id="KW-0472">Membrane</keyword>
<keyword evidence="3" id="KW-1185">Reference proteome</keyword>
<accession>A0A8C8UKD3</accession>
<evidence type="ECO:0000313" key="3">
    <source>
        <dbReference type="Proteomes" id="UP000694547"/>
    </source>
</evidence>
<evidence type="ECO:0000313" key="2">
    <source>
        <dbReference type="Ensembl" id="ENSPEMP00000032628.1"/>
    </source>
</evidence>
<organism evidence="2 3">
    <name type="scientific">Peromyscus maniculatus bairdii</name>
    <name type="common">Prairie deer mouse</name>
    <dbReference type="NCBI Taxonomy" id="230844"/>
    <lineage>
        <taxon>Eukaryota</taxon>
        <taxon>Metazoa</taxon>
        <taxon>Chordata</taxon>
        <taxon>Craniata</taxon>
        <taxon>Vertebrata</taxon>
        <taxon>Euteleostomi</taxon>
        <taxon>Mammalia</taxon>
        <taxon>Eutheria</taxon>
        <taxon>Euarchontoglires</taxon>
        <taxon>Glires</taxon>
        <taxon>Rodentia</taxon>
        <taxon>Myomorpha</taxon>
        <taxon>Muroidea</taxon>
        <taxon>Cricetidae</taxon>
        <taxon>Neotominae</taxon>
        <taxon>Peromyscus</taxon>
    </lineage>
</organism>
<evidence type="ECO:0000256" key="1">
    <source>
        <dbReference type="SAM" id="Phobius"/>
    </source>
</evidence>
<feature type="transmembrane region" description="Helical" evidence="1">
    <location>
        <begin position="66"/>
        <end position="90"/>
    </location>
</feature>
<reference evidence="2 3" key="1">
    <citation type="submission" date="2018-10" db="EMBL/GenBank/DDBJ databases">
        <title>Improved assembly of the deer mouse Peromyscus maniculatus genome.</title>
        <authorList>
            <person name="Lassance J.-M."/>
            <person name="Hoekstra H.E."/>
        </authorList>
    </citation>
    <scope>NUCLEOTIDE SEQUENCE [LARGE SCALE GENOMIC DNA]</scope>
</reference>
<protein>
    <submittedName>
        <fullName evidence="2">Uncharacterized protein</fullName>
    </submittedName>
</protein>
<sequence length="96" mass="10928">VASPVCLSASSQACLLMTTLNSVNIILVNSFLGEIPRSLLFFLNTNKTFRSTLYKSSTNQIFDSKCFLLTICSNSFHVIFYSTAKFLYYLKEKKYQ</sequence>
<dbReference type="AlphaFoldDB" id="A0A8C8UKD3"/>
<name>A0A8C8UKD3_PERMB</name>